<evidence type="ECO:0000313" key="3">
    <source>
        <dbReference type="Proteomes" id="UP000758603"/>
    </source>
</evidence>
<dbReference type="EMBL" id="JAGPXC010000006">
    <property type="protein sequence ID" value="KAH6651615.1"/>
    <property type="molecule type" value="Genomic_DNA"/>
</dbReference>
<keyword evidence="1" id="KW-1133">Transmembrane helix</keyword>
<feature type="transmembrane region" description="Helical" evidence="1">
    <location>
        <begin position="97"/>
        <end position="118"/>
    </location>
</feature>
<dbReference type="RefSeq" id="XP_045955893.1">
    <property type="nucleotide sequence ID" value="XM_046100326.1"/>
</dbReference>
<dbReference type="Proteomes" id="UP000758603">
    <property type="component" value="Unassembled WGS sequence"/>
</dbReference>
<accession>A0A9P8ZUZ8</accession>
<gene>
    <name evidence="2" type="ORF">BKA67DRAFT_537480</name>
</gene>
<dbReference type="GeneID" id="70129218"/>
<keyword evidence="1" id="KW-0812">Transmembrane</keyword>
<evidence type="ECO:0000313" key="2">
    <source>
        <dbReference type="EMBL" id="KAH6651615.1"/>
    </source>
</evidence>
<dbReference type="AlphaFoldDB" id="A0A9P8ZUZ8"/>
<evidence type="ECO:0000256" key="1">
    <source>
        <dbReference type="SAM" id="Phobius"/>
    </source>
</evidence>
<comment type="caution">
    <text evidence="2">The sequence shown here is derived from an EMBL/GenBank/DDBJ whole genome shotgun (WGS) entry which is preliminary data.</text>
</comment>
<name>A0A9P8ZUZ8_9PEZI</name>
<keyword evidence="3" id="KW-1185">Reference proteome</keyword>
<proteinExistence type="predicted"/>
<organism evidence="2 3">
    <name type="scientific">Truncatella angustata</name>
    <dbReference type="NCBI Taxonomy" id="152316"/>
    <lineage>
        <taxon>Eukaryota</taxon>
        <taxon>Fungi</taxon>
        <taxon>Dikarya</taxon>
        <taxon>Ascomycota</taxon>
        <taxon>Pezizomycotina</taxon>
        <taxon>Sordariomycetes</taxon>
        <taxon>Xylariomycetidae</taxon>
        <taxon>Amphisphaeriales</taxon>
        <taxon>Sporocadaceae</taxon>
        <taxon>Truncatella</taxon>
    </lineage>
</organism>
<keyword evidence="1" id="KW-0472">Membrane</keyword>
<reference evidence="2" key="1">
    <citation type="journal article" date="2021" name="Nat. Commun.">
        <title>Genetic determinants of endophytism in the Arabidopsis root mycobiome.</title>
        <authorList>
            <person name="Mesny F."/>
            <person name="Miyauchi S."/>
            <person name="Thiergart T."/>
            <person name="Pickel B."/>
            <person name="Atanasova L."/>
            <person name="Karlsson M."/>
            <person name="Huettel B."/>
            <person name="Barry K.W."/>
            <person name="Haridas S."/>
            <person name="Chen C."/>
            <person name="Bauer D."/>
            <person name="Andreopoulos W."/>
            <person name="Pangilinan J."/>
            <person name="LaButti K."/>
            <person name="Riley R."/>
            <person name="Lipzen A."/>
            <person name="Clum A."/>
            <person name="Drula E."/>
            <person name="Henrissat B."/>
            <person name="Kohler A."/>
            <person name="Grigoriev I.V."/>
            <person name="Martin F.M."/>
            <person name="Hacquard S."/>
        </authorList>
    </citation>
    <scope>NUCLEOTIDE SEQUENCE</scope>
    <source>
        <strain evidence="2">MPI-SDFR-AT-0073</strain>
    </source>
</reference>
<sequence>MTWKFDQRVIGNVVWSDPALFVGNQALSSYTYSSAETCDDSTSQFDVDMATSTKANGKLYELILQMMTFGVMLPDLYEDWKDIACARTGAIKDRGLGLMNGSVYNALIVVVASAAWKLPSVRAFVFRRAPEKETARIVCDSRAQFEETCGDIADGFICTSSEIETLRNSEFCDGRMIIEVEHKAFIHCGRVADRAHLSNSTVFQSTK</sequence>
<protein>
    <submittedName>
        <fullName evidence="2">Uncharacterized protein</fullName>
    </submittedName>
</protein>